<dbReference type="Gene3D" id="1.10.10.60">
    <property type="entry name" value="Homeodomain-like"/>
    <property type="match status" value="1"/>
</dbReference>
<dbReference type="SUPFAM" id="SSF46689">
    <property type="entry name" value="Homeodomain-like"/>
    <property type="match status" value="2"/>
</dbReference>
<evidence type="ECO:0000313" key="5">
    <source>
        <dbReference type="EMBL" id="TWI90883.1"/>
    </source>
</evidence>
<dbReference type="GO" id="GO:0003700">
    <property type="term" value="F:DNA-binding transcription factor activity"/>
    <property type="evidence" value="ECO:0007669"/>
    <property type="project" value="InterPro"/>
</dbReference>
<dbReference type="EMBL" id="VLLG01000002">
    <property type="protein sequence ID" value="TWI90883.1"/>
    <property type="molecule type" value="Genomic_DNA"/>
</dbReference>
<dbReference type="InterPro" id="IPR018062">
    <property type="entry name" value="HTH_AraC-typ_CS"/>
</dbReference>
<dbReference type="OrthoDB" id="651776at2"/>
<evidence type="ECO:0000259" key="4">
    <source>
        <dbReference type="PROSITE" id="PS01124"/>
    </source>
</evidence>
<dbReference type="GO" id="GO:0043565">
    <property type="term" value="F:sequence-specific DNA binding"/>
    <property type="evidence" value="ECO:0007669"/>
    <property type="project" value="InterPro"/>
</dbReference>
<keyword evidence="1" id="KW-0805">Transcription regulation</keyword>
<organism evidence="5 6">
    <name type="scientific">Chitinophaga japonensis</name>
    <name type="common">Flexibacter japonensis</name>
    <dbReference type="NCBI Taxonomy" id="104662"/>
    <lineage>
        <taxon>Bacteria</taxon>
        <taxon>Pseudomonadati</taxon>
        <taxon>Bacteroidota</taxon>
        <taxon>Chitinophagia</taxon>
        <taxon>Chitinophagales</taxon>
        <taxon>Chitinophagaceae</taxon>
        <taxon>Chitinophaga</taxon>
    </lineage>
</organism>
<dbReference type="PROSITE" id="PS00041">
    <property type="entry name" value="HTH_ARAC_FAMILY_1"/>
    <property type="match status" value="1"/>
</dbReference>
<proteinExistence type="predicted"/>
<dbReference type="InterPro" id="IPR009057">
    <property type="entry name" value="Homeodomain-like_sf"/>
</dbReference>
<evidence type="ECO:0000256" key="2">
    <source>
        <dbReference type="ARBA" id="ARBA00023125"/>
    </source>
</evidence>
<name>A0A562TBW7_CHIJA</name>
<protein>
    <submittedName>
        <fullName evidence="5">AraC-like DNA-binding protein</fullName>
    </submittedName>
</protein>
<dbReference type="Proteomes" id="UP000316778">
    <property type="component" value="Unassembled WGS sequence"/>
</dbReference>
<dbReference type="RefSeq" id="WP_145710064.1">
    <property type="nucleotide sequence ID" value="NZ_BAAAFY010000001.1"/>
</dbReference>
<keyword evidence="3" id="KW-0804">Transcription</keyword>
<dbReference type="AlphaFoldDB" id="A0A562TBW7"/>
<reference evidence="5 6" key="1">
    <citation type="journal article" date="2013" name="Stand. Genomic Sci.">
        <title>Genomic Encyclopedia of Type Strains, Phase I: The one thousand microbial genomes (KMG-I) project.</title>
        <authorList>
            <person name="Kyrpides N.C."/>
            <person name="Woyke T."/>
            <person name="Eisen J.A."/>
            <person name="Garrity G."/>
            <person name="Lilburn T.G."/>
            <person name="Beck B.J."/>
            <person name="Whitman W.B."/>
            <person name="Hugenholtz P."/>
            <person name="Klenk H.P."/>
        </authorList>
    </citation>
    <scope>NUCLEOTIDE SEQUENCE [LARGE SCALE GENOMIC DNA]</scope>
    <source>
        <strain evidence="5 6">DSM 13484</strain>
    </source>
</reference>
<dbReference type="PANTHER" id="PTHR47893:SF1">
    <property type="entry name" value="REGULATORY PROTEIN PCHR"/>
    <property type="match status" value="1"/>
</dbReference>
<dbReference type="PROSITE" id="PS01124">
    <property type="entry name" value="HTH_ARAC_FAMILY_2"/>
    <property type="match status" value="1"/>
</dbReference>
<dbReference type="Pfam" id="PF12833">
    <property type="entry name" value="HTH_18"/>
    <property type="match status" value="1"/>
</dbReference>
<keyword evidence="6" id="KW-1185">Reference proteome</keyword>
<dbReference type="InterPro" id="IPR053142">
    <property type="entry name" value="PchR_regulatory_protein"/>
</dbReference>
<keyword evidence="2 5" id="KW-0238">DNA-binding</keyword>
<sequence>MKYSFPDVPAHLVSVTREIPVQYKNYQYPFAESLLSTAPMAVILEQQMPVKGCMVSHHCIFVKGPVKLLLTPDETGPTLHCMMQGSADCRAAGSQKFRLYQGQYNLLQLHGGPHIIYLNPGLYASWEIDCCHTLLEELALDSPTAKKLLAKGGSLAAPLSGIIWNQLYQLISEINHSAPTRKITEVQLYGKLLEIQGMVLEDLDNAAGAPLPDANTRLFETIRSYLCYHLHSRPDLAQLARNFCISQSKLKQGFRKYYNTTVWHYHHKQRMEKSMQLLLQSSKSIADIAAELGYMPTNFTRDFKKFFGYPPRAHRHNGVGYVGAFNP</sequence>
<comment type="caution">
    <text evidence="5">The sequence shown here is derived from an EMBL/GenBank/DDBJ whole genome shotgun (WGS) entry which is preliminary data.</text>
</comment>
<gene>
    <name evidence="5" type="ORF">LX66_0243</name>
</gene>
<evidence type="ECO:0000256" key="1">
    <source>
        <dbReference type="ARBA" id="ARBA00023015"/>
    </source>
</evidence>
<feature type="domain" description="HTH araC/xylS-type" evidence="4">
    <location>
        <begin position="220"/>
        <end position="317"/>
    </location>
</feature>
<dbReference type="InterPro" id="IPR018060">
    <property type="entry name" value="HTH_AraC"/>
</dbReference>
<accession>A0A562TBW7</accession>
<dbReference type="PANTHER" id="PTHR47893">
    <property type="entry name" value="REGULATORY PROTEIN PCHR"/>
    <property type="match status" value="1"/>
</dbReference>
<dbReference type="SMART" id="SM00342">
    <property type="entry name" value="HTH_ARAC"/>
    <property type="match status" value="1"/>
</dbReference>
<evidence type="ECO:0000256" key="3">
    <source>
        <dbReference type="ARBA" id="ARBA00023163"/>
    </source>
</evidence>
<evidence type="ECO:0000313" key="6">
    <source>
        <dbReference type="Proteomes" id="UP000316778"/>
    </source>
</evidence>